<dbReference type="GO" id="GO:0006412">
    <property type="term" value="P:translation"/>
    <property type="evidence" value="ECO:0007669"/>
    <property type="project" value="UniProtKB-UniRule"/>
</dbReference>
<dbReference type="GO" id="GO:0003735">
    <property type="term" value="F:structural constituent of ribosome"/>
    <property type="evidence" value="ECO:0007669"/>
    <property type="project" value="InterPro"/>
</dbReference>
<dbReference type="InterPro" id="IPR005484">
    <property type="entry name" value="Ribosomal_uL18_bac/plant/anim"/>
</dbReference>
<dbReference type="CDD" id="cd00432">
    <property type="entry name" value="Ribosomal_L18_L5e"/>
    <property type="match status" value="1"/>
</dbReference>
<evidence type="ECO:0000256" key="7">
    <source>
        <dbReference type="HAMAP-Rule" id="MF_01337"/>
    </source>
</evidence>
<evidence type="ECO:0000256" key="2">
    <source>
        <dbReference type="ARBA" id="ARBA00022730"/>
    </source>
</evidence>
<comment type="function">
    <text evidence="7">This is one of the proteins that bind and probably mediate the attachment of the 5S RNA into the large ribosomal subunit, where it forms part of the central protuberance.</text>
</comment>
<evidence type="ECO:0000256" key="3">
    <source>
        <dbReference type="ARBA" id="ARBA00022884"/>
    </source>
</evidence>
<keyword evidence="4 7" id="KW-0689">Ribosomal protein</keyword>
<evidence type="ECO:0000313" key="8">
    <source>
        <dbReference type="EMBL" id="OGK28678.1"/>
    </source>
</evidence>
<dbReference type="InterPro" id="IPR057268">
    <property type="entry name" value="Ribosomal_L18"/>
</dbReference>
<dbReference type="Proteomes" id="UP000177027">
    <property type="component" value="Unassembled WGS sequence"/>
</dbReference>
<gene>
    <name evidence="7" type="primary">rplR</name>
    <name evidence="8" type="ORF">A3D06_01685</name>
</gene>
<keyword evidence="3 7" id="KW-0694">RNA-binding</keyword>
<comment type="similarity">
    <text evidence="1 7">Belongs to the universal ribosomal protein uL18 family.</text>
</comment>
<dbReference type="GO" id="GO:0005737">
    <property type="term" value="C:cytoplasm"/>
    <property type="evidence" value="ECO:0007669"/>
    <property type="project" value="UniProtKB-ARBA"/>
</dbReference>
<dbReference type="Pfam" id="PF00861">
    <property type="entry name" value="Ribosomal_L18p"/>
    <property type="match status" value="1"/>
</dbReference>
<protein>
    <recommendedName>
        <fullName evidence="6 7">Large ribosomal subunit protein uL18</fullName>
    </recommendedName>
</protein>
<proteinExistence type="inferred from homology"/>
<reference evidence="8 9" key="1">
    <citation type="journal article" date="2016" name="Nat. Commun.">
        <title>Thousands of microbial genomes shed light on interconnected biogeochemical processes in an aquifer system.</title>
        <authorList>
            <person name="Anantharaman K."/>
            <person name="Brown C.T."/>
            <person name="Hug L.A."/>
            <person name="Sharon I."/>
            <person name="Castelle C.J."/>
            <person name="Probst A.J."/>
            <person name="Thomas B.C."/>
            <person name="Singh A."/>
            <person name="Wilkins M.J."/>
            <person name="Karaoz U."/>
            <person name="Brodie E.L."/>
            <person name="Williams K.H."/>
            <person name="Hubbard S.S."/>
            <person name="Banfield J.F."/>
        </authorList>
    </citation>
    <scope>NUCLEOTIDE SEQUENCE [LARGE SCALE GENOMIC DNA]</scope>
</reference>
<dbReference type="Gene3D" id="3.30.420.100">
    <property type="match status" value="1"/>
</dbReference>
<dbReference type="PANTHER" id="PTHR12899">
    <property type="entry name" value="39S RIBOSOMAL PROTEIN L18, MITOCHONDRIAL"/>
    <property type="match status" value="1"/>
</dbReference>
<comment type="caution">
    <text evidence="8">The sequence shown here is derived from an EMBL/GenBank/DDBJ whole genome shotgun (WGS) entry which is preliminary data.</text>
</comment>
<dbReference type="GO" id="GO:0005840">
    <property type="term" value="C:ribosome"/>
    <property type="evidence" value="ECO:0007669"/>
    <property type="project" value="UniProtKB-KW"/>
</dbReference>
<evidence type="ECO:0000256" key="4">
    <source>
        <dbReference type="ARBA" id="ARBA00022980"/>
    </source>
</evidence>
<evidence type="ECO:0000256" key="1">
    <source>
        <dbReference type="ARBA" id="ARBA00007116"/>
    </source>
</evidence>
<dbReference type="EMBL" id="MFZS01000033">
    <property type="protein sequence ID" value="OGK28678.1"/>
    <property type="molecule type" value="Genomic_DNA"/>
</dbReference>
<keyword evidence="2 7" id="KW-0699">rRNA-binding</keyword>
<sequence length="116" mass="13038">MKNKTLLKHSRRQKRVRAKILGKTELPRMTVYRSNKHVYVQVIDDKKSHTIASSSDVVVKGTKMTNIEKATKVGEDIAKKLQEKKIKQVVFDRSGYAYGGRVKALAEAARSAGIII</sequence>
<dbReference type="FunFam" id="3.30.420.100:FF:000001">
    <property type="entry name" value="50S ribosomal protein L18"/>
    <property type="match status" value="1"/>
</dbReference>
<accession>A0A1F7HBU0</accession>
<evidence type="ECO:0000313" key="9">
    <source>
        <dbReference type="Proteomes" id="UP000177027"/>
    </source>
</evidence>
<dbReference type="PANTHER" id="PTHR12899:SF3">
    <property type="entry name" value="LARGE RIBOSOMAL SUBUNIT PROTEIN UL18M"/>
    <property type="match status" value="1"/>
</dbReference>
<evidence type="ECO:0000256" key="5">
    <source>
        <dbReference type="ARBA" id="ARBA00023274"/>
    </source>
</evidence>
<dbReference type="NCBIfam" id="TIGR00060">
    <property type="entry name" value="L18_bact"/>
    <property type="match status" value="1"/>
</dbReference>
<keyword evidence="5 7" id="KW-0687">Ribonucleoprotein</keyword>
<dbReference type="GO" id="GO:0008097">
    <property type="term" value="F:5S rRNA binding"/>
    <property type="evidence" value="ECO:0007669"/>
    <property type="project" value="TreeGrafter"/>
</dbReference>
<dbReference type="AlphaFoldDB" id="A0A1F7HBU0"/>
<organism evidence="8 9">
    <name type="scientific">Candidatus Roizmanbacteria bacterium RIFCSPHIGHO2_02_FULL_40_9</name>
    <dbReference type="NCBI Taxonomy" id="1802042"/>
    <lineage>
        <taxon>Bacteria</taxon>
        <taxon>Candidatus Roizmaniibacteriota</taxon>
    </lineage>
</organism>
<dbReference type="HAMAP" id="MF_01337_B">
    <property type="entry name" value="Ribosomal_uL18_B"/>
    <property type="match status" value="1"/>
</dbReference>
<name>A0A1F7HBU0_9BACT</name>
<evidence type="ECO:0000256" key="6">
    <source>
        <dbReference type="ARBA" id="ARBA00035197"/>
    </source>
</evidence>
<dbReference type="GO" id="GO:1990904">
    <property type="term" value="C:ribonucleoprotein complex"/>
    <property type="evidence" value="ECO:0007669"/>
    <property type="project" value="UniProtKB-KW"/>
</dbReference>
<dbReference type="InterPro" id="IPR004389">
    <property type="entry name" value="Ribosomal_uL18_bac-type"/>
</dbReference>
<dbReference type="SUPFAM" id="SSF53137">
    <property type="entry name" value="Translational machinery components"/>
    <property type="match status" value="1"/>
</dbReference>
<comment type="subunit">
    <text evidence="7">Part of the 50S ribosomal subunit; part of the 5S rRNA/L5/L18/L25 subcomplex. Contacts the 5S and 23S rRNAs.</text>
</comment>